<organism evidence="1 2">
    <name type="scientific">Spelaeicoccus albus</name>
    <dbReference type="NCBI Taxonomy" id="1280376"/>
    <lineage>
        <taxon>Bacteria</taxon>
        <taxon>Bacillati</taxon>
        <taxon>Actinomycetota</taxon>
        <taxon>Actinomycetes</taxon>
        <taxon>Micrococcales</taxon>
        <taxon>Brevibacteriaceae</taxon>
        <taxon>Spelaeicoccus</taxon>
    </lineage>
</organism>
<gene>
    <name evidence="1" type="ORF">BJY26_002470</name>
</gene>
<evidence type="ECO:0000313" key="1">
    <source>
        <dbReference type="EMBL" id="NYI68164.1"/>
    </source>
</evidence>
<evidence type="ECO:0000313" key="2">
    <source>
        <dbReference type="Proteomes" id="UP000539111"/>
    </source>
</evidence>
<dbReference type="EMBL" id="JACBZP010000001">
    <property type="protein sequence ID" value="NYI68164.1"/>
    <property type="molecule type" value="Genomic_DNA"/>
</dbReference>
<dbReference type="CDD" id="cd04488">
    <property type="entry name" value="RecG_wedge_OBF"/>
    <property type="match status" value="1"/>
</dbReference>
<name>A0A7Z0II59_9MICO</name>
<proteinExistence type="predicted"/>
<protein>
    <submittedName>
        <fullName evidence="1">RecG-like helicase</fullName>
    </submittedName>
</protein>
<reference evidence="1 2" key="1">
    <citation type="submission" date="2020-07" db="EMBL/GenBank/DDBJ databases">
        <title>Sequencing the genomes of 1000 actinobacteria strains.</title>
        <authorList>
            <person name="Klenk H.-P."/>
        </authorList>
    </citation>
    <scope>NUCLEOTIDE SEQUENCE [LARGE SCALE GENOMIC DNA]</scope>
    <source>
        <strain evidence="1 2">DSM 26341</strain>
    </source>
</reference>
<sequence>MAKQREPLFAGREKIEADEDAKFVGRTASEPIASLRTRRHARVTGVIISLVQSVPSVSPSLTVEVSDGSGVLTVTWLGRRAISGVMAGRYIQVDGMVDAGDGRPVMFNPSYSLAVAQ</sequence>
<dbReference type="Gene3D" id="2.40.50.140">
    <property type="entry name" value="Nucleic acid-binding proteins"/>
    <property type="match status" value="1"/>
</dbReference>
<dbReference type="InterPro" id="IPR012340">
    <property type="entry name" value="NA-bd_OB-fold"/>
</dbReference>
<dbReference type="AlphaFoldDB" id="A0A7Z0II59"/>
<dbReference type="RefSeq" id="WP_179428545.1">
    <property type="nucleotide sequence ID" value="NZ_JACBZP010000001.1"/>
</dbReference>
<accession>A0A7Z0II59</accession>
<keyword evidence="1" id="KW-0378">Hydrolase</keyword>
<comment type="caution">
    <text evidence="1">The sequence shown here is derived from an EMBL/GenBank/DDBJ whole genome shotgun (WGS) entry which is preliminary data.</text>
</comment>
<dbReference type="Proteomes" id="UP000539111">
    <property type="component" value="Unassembled WGS sequence"/>
</dbReference>
<keyword evidence="1" id="KW-0347">Helicase</keyword>
<dbReference type="GO" id="GO:0004386">
    <property type="term" value="F:helicase activity"/>
    <property type="evidence" value="ECO:0007669"/>
    <property type="project" value="UniProtKB-KW"/>
</dbReference>
<keyword evidence="1" id="KW-0547">Nucleotide-binding</keyword>
<keyword evidence="1" id="KW-0067">ATP-binding</keyword>
<keyword evidence="2" id="KW-1185">Reference proteome</keyword>